<dbReference type="EMBL" id="CP001110">
    <property type="protein sequence ID" value="ACF44664.1"/>
    <property type="molecule type" value="Genomic_DNA"/>
</dbReference>
<accession>B4SF85</accession>
<dbReference type="KEGG" id="pph:Ppha_2481"/>
<reference evidence="1 2" key="1">
    <citation type="submission" date="2008-06" db="EMBL/GenBank/DDBJ databases">
        <title>Complete sequence of Pelodictyon phaeoclathratiforme BU-1.</title>
        <authorList>
            <consortium name="US DOE Joint Genome Institute"/>
            <person name="Lucas S."/>
            <person name="Copeland A."/>
            <person name="Lapidus A."/>
            <person name="Glavina del Rio T."/>
            <person name="Dalin E."/>
            <person name="Tice H."/>
            <person name="Bruce D."/>
            <person name="Goodwin L."/>
            <person name="Pitluck S."/>
            <person name="Schmutz J."/>
            <person name="Larimer F."/>
            <person name="Land M."/>
            <person name="Hauser L."/>
            <person name="Kyrpides N."/>
            <person name="Mikhailova N."/>
            <person name="Liu Z."/>
            <person name="Li T."/>
            <person name="Zhao F."/>
            <person name="Overmann J."/>
            <person name="Bryant D.A."/>
            <person name="Richardson P."/>
        </authorList>
    </citation>
    <scope>NUCLEOTIDE SEQUENCE [LARGE SCALE GENOMIC DNA]</scope>
    <source>
        <strain evidence="2">DSM 5477 / BU-1</strain>
    </source>
</reference>
<sequence length="231" mass="26267">MPLYDGYGVLVGTLHNYYCDRPFSGTEYYHCNLKVRAGARIFRCPVDLDSKKDADGMHWRVVELGSDALQSLLHLREGWHPLDSEPDSGALDYYRSPELQPTGKCIEALPDSANTATIAEGALYALWKYGTGPAAFRDLEPLLVHSRKLFIFGEPFRRGHGVHNIHQNQGDPPQSRWYQENGIWQDGAVVVQRRDKSVAAFLCKFKTQSFFPDSFCFRPADKEVRRAKNEN</sequence>
<dbReference type="OrthoDB" id="291334at2"/>
<dbReference type="Pfam" id="PF10042">
    <property type="entry name" value="DUF2278"/>
    <property type="match status" value="1"/>
</dbReference>
<gene>
    <name evidence="1" type="ordered locus">Ppha_2481</name>
</gene>
<dbReference type="HOGENOM" id="CLU_1297959_0_0_10"/>
<organism evidence="1 2">
    <name type="scientific">Pelodictyon phaeoclathratiforme (strain DSM 5477 / BU-1)</name>
    <dbReference type="NCBI Taxonomy" id="324925"/>
    <lineage>
        <taxon>Bacteria</taxon>
        <taxon>Pseudomonadati</taxon>
        <taxon>Chlorobiota</taxon>
        <taxon>Chlorobiia</taxon>
        <taxon>Chlorobiales</taxon>
        <taxon>Chlorobiaceae</taxon>
        <taxon>Chlorobium/Pelodictyon group</taxon>
        <taxon>Pelodictyon</taxon>
    </lineage>
</organism>
<evidence type="ECO:0000313" key="1">
    <source>
        <dbReference type="EMBL" id="ACF44664.1"/>
    </source>
</evidence>
<name>B4SF85_PELPB</name>
<keyword evidence="2" id="KW-1185">Reference proteome</keyword>
<protein>
    <recommendedName>
        <fullName evidence="3">DUF2278 domain-containing protein</fullName>
    </recommendedName>
</protein>
<proteinExistence type="predicted"/>
<dbReference type="Proteomes" id="UP000002724">
    <property type="component" value="Chromosome"/>
</dbReference>
<dbReference type="STRING" id="324925.Ppha_2481"/>
<dbReference type="eggNOG" id="COG5634">
    <property type="taxonomic scope" value="Bacteria"/>
</dbReference>
<evidence type="ECO:0000313" key="2">
    <source>
        <dbReference type="Proteomes" id="UP000002724"/>
    </source>
</evidence>
<evidence type="ECO:0008006" key="3">
    <source>
        <dbReference type="Google" id="ProtNLM"/>
    </source>
</evidence>
<dbReference type="InterPro" id="IPR019268">
    <property type="entry name" value="DUF2278"/>
</dbReference>
<dbReference type="RefSeq" id="WP_012509138.1">
    <property type="nucleotide sequence ID" value="NC_011060.1"/>
</dbReference>
<dbReference type="AlphaFoldDB" id="B4SF85"/>